<evidence type="ECO:0000313" key="2">
    <source>
        <dbReference type="EMBL" id="KKN04564.1"/>
    </source>
</evidence>
<feature type="domain" description="ChsH2 rubredoxin-like zinc ribbon" evidence="1">
    <location>
        <begin position="46"/>
        <end position="76"/>
    </location>
</feature>
<dbReference type="Pfam" id="PF12172">
    <property type="entry name" value="zf-ChsH2"/>
    <property type="match status" value="1"/>
</dbReference>
<dbReference type="SUPFAM" id="SSF50249">
    <property type="entry name" value="Nucleic acid-binding proteins"/>
    <property type="match status" value="1"/>
</dbReference>
<organism evidence="2">
    <name type="scientific">marine sediment metagenome</name>
    <dbReference type="NCBI Taxonomy" id="412755"/>
    <lineage>
        <taxon>unclassified sequences</taxon>
        <taxon>metagenomes</taxon>
        <taxon>ecological metagenomes</taxon>
    </lineage>
</organism>
<dbReference type="Gene3D" id="6.10.30.10">
    <property type="match status" value="1"/>
</dbReference>
<proteinExistence type="predicted"/>
<dbReference type="InterPro" id="IPR052513">
    <property type="entry name" value="Thioester_dehydratase-like"/>
</dbReference>
<dbReference type="EMBL" id="LAZR01004905">
    <property type="protein sequence ID" value="KKN04564.1"/>
    <property type="molecule type" value="Genomic_DNA"/>
</dbReference>
<sequence>MSKMTQRKSLAYVKKDYPRTRTMPGSWYLSSYKFKFNITHFQRFQEKLKDRKLVGLQCSSCNRVFFPPRFVCGKCLVKPDRWVDLRETGRVASFTVAYLKDPETGEIIEKPVILFQHDGADTVIMTQLNPDVNFKDTYIGMPAKVHWSENPSGSLMDIEYYDPVDDDAEDLDLRKD</sequence>
<accession>A0A0F9MF96</accession>
<dbReference type="AlphaFoldDB" id="A0A0F9MF96"/>
<comment type="caution">
    <text evidence="2">The sequence shown here is derived from an EMBL/GenBank/DDBJ whole genome shotgun (WGS) entry which is preliminary data.</text>
</comment>
<reference evidence="2" key="1">
    <citation type="journal article" date="2015" name="Nature">
        <title>Complex archaea that bridge the gap between prokaryotes and eukaryotes.</title>
        <authorList>
            <person name="Spang A."/>
            <person name="Saw J.H."/>
            <person name="Jorgensen S.L."/>
            <person name="Zaremba-Niedzwiedzka K."/>
            <person name="Martijn J."/>
            <person name="Lind A.E."/>
            <person name="van Eijk R."/>
            <person name="Schleper C."/>
            <person name="Guy L."/>
            <person name="Ettema T.J."/>
        </authorList>
    </citation>
    <scope>NUCLEOTIDE SEQUENCE</scope>
</reference>
<dbReference type="PANTHER" id="PTHR34075">
    <property type="entry name" value="BLR3430 PROTEIN"/>
    <property type="match status" value="1"/>
</dbReference>
<name>A0A0F9MF96_9ZZZZ</name>
<evidence type="ECO:0000259" key="1">
    <source>
        <dbReference type="Pfam" id="PF12172"/>
    </source>
</evidence>
<protein>
    <recommendedName>
        <fullName evidence="1">ChsH2 rubredoxin-like zinc ribbon domain-containing protein</fullName>
    </recommendedName>
</protein>
<dbReference type="InterPro" id="IPR012340">
    <property type="entry name" value="NA-bd_OB-fold"/>
</dbReference>
<dbReference type="PANTHER" id="PTHR34075:SF4">
    <property type="entry name" value="DUF35 DOMAIN-CONTAINING PROTEIN"/>
    <property type="match status" value="1"/>
</dbReference>
<dbReference type="InterPro" id="IPR022002">
    <property type="entry name" value="ChsH2_Znr"/>
</dbReference>
<gene>
    <name evidence="2" type="ORF">LCGC14_1096170</name>
</gene>